<name>A0A158D851_9BURK</name>
<comment type="caution">
    <text evidence="4">The sequence shown here is derived from an EMBL/GenBank/DDBJ whole genome shotgun (WGS) entry which is preliminary data.</text>
</comment>
<dbReference type="RefSeq" id="WP_061127956.1">
    <property type="nucleotide sequence ID" value="NZ_FCOF02000053.1"/>
</dbReference>
<comment type="similarity">
    <text evidence="1">Belongs to the aldehyde dehydrogenase family.</text>
</comment>
<dbReference type="InterPro" id="IPR015590">
    <property type="entry name" value="Aldehyde_DH_dom"/>
</dbReference>
<dbReference type="FunFam" id="3.40.309.10:FF:000012">
    <property type="entry name" value="Betaine aldehyde dehydrogenase"/>
    <property type="match status" value="1"/>
</dbReference>
<dbReference type="Gene3D" id="3.40.605.10">
    <property type="entry name" value="Aldehyde Dehydrogenase, Chain A, domain 1"/>
    <property type="match status" value="1"/>
</dbReference>
<reference evidence="4" key="1">
    <citation type="submission" date="2016-01" db="EMBL/GenBank/DDBJ databases">
        <authorList>
            <person name="Peeters C."/>
        </authorList>
    </citation>
    <scope>NUCLEOTIDE SEQUENCE [LARGE SCALE GENOMIC DNA]</scope>
    <source>
        <strain evidence="4">LMG 29318</strain>
    </source>
</reference>
<dbReference type="OrthoDB" id="6187633at2"/>
<evidence type="ECO:0000256" key="1">
    <source>
        <dbReference type="ARBA" id="ARBA00009986"/>
    </source>
</evidence>
<keyword evidence="5" id="KW-1185">Reference proteome</keyword>
<dbReference type="AlphaFoldDB" id="A0A158D851"/>
<dbReference type="GO" id="GO:0016620">
    <property type="term" value="F:oxidoreductase activity, acting on the aldehyde or oxo group of donors, NAD or NADP as acceptor"/>
    <property type="evidence" value="ECO:0007669"/>
    <property type="project" value="InterPro"/>
</dbReference>
<evidence type="ECO:0000259" key="3">
    <source>
        <dbReference type="Pfam" id="PF00171"/>
    </source>
</evidence>
<keyword evidence="2" id="KW-0560">Oxidoreductase</keyword>
<proteinExistence type="inferred from homology"/>
<dbReference type="Gene3D" id="3.40.309.10">
    <property type="entry name" value="Aldehyde Dehydrogenase, Chain A, domain 2"/>
    <property type="match status" value="1"/>
</dbReference>
<protein>
    <submittedName>
        <fullName evidence="4">Aldehyde dehydrogenase</fullName>
    </submittedName>
</protein>
<evidence type="ECO:0000256" key="2">
    <source>
        <dbReference type="ARBA" id="ARBA00023002"/>
    </source>
</evidence>
<dbReference type="PANTHER" id="PTHR42804">
    <property type="entry name" value="ALDEHYDE DEHYDROGENASE"/>
    <property type="match status" value="1"/>
</dbReference>
<dbReference type="CDD" id="cd07138">
    <property type="entry name" value="ALDH_CddD_SSP0762"/>
    <property type="match status" value="1"/>
</dbReference>
<dbReference type="InterPro" id="IPR016161">
    <property type="entry name" value="Ald_DH/histidinol_DH"/>
</dbReference>
<evidence type="ECO:0000313" key="4">
    <source>
        <dbReference type="EMBL" id="SAK90396.1"/>
    </source>
</evidence>
<dbReference type="FunFam" id="3.40.605.10:FF:000007">
    <property type="entry name" value="NAD/NADP-dependent betaine aldehyde dehydrogenase"/>
    <property type="match status" value="1"/>
</dbReference>
<sequence length="474" mass="51385">MKQFDKFYIDGRWCEPVGKESFELIDPATELPYGRVALGAREDVDRAVAAARKAFESFSQTQKEQRIELLQNVVEEFIRRQDDLMSAVTQEMGAPAALTAQTGTALQAFRQAIITLGDYSFEQMMADNIVRREPIGVCGLISAWNWPLQLLCTKLGSALAAGCTVVVKPSEYTPVSALVLAEVFDAAGVPPGVFNLVNGDGPTVGEAISRHRGIDMVSFTGSTRAGVLVAQAAADTVKRVCQELGGKSANIILPDADLEAAARFNVTRGFSNTGQSCHSPTRILVRDGQLETFLNFVRREAEKVRVGNPQDANTTMGPVVNRAQFDRIQSYIEKGVQEGARLIFGGPGRPERLDRGYFIRPTVFADVTPDMTIAQEEIFGPVLSVITYRDIDEAIQIANGTCYGLGGYIFAGDLQAARKVGERMQAGRIFLNGAPSNNVAPMGGYKQSGNGREMGVFGLEEYLEVKAMIGFASS</sequence>
<dbReference type="Pfam" id="PF00171">
    <property type="entry name" value="Aldedh"/>
    <property type="match status" value="1"/>
</dbReference>
<gene>
    <name evidence="4" type="ORF">AWB75_06306</name>
</gene>
<dbReference type="PANTHER" id="PTHR42804:SF1">
    <property type="entry name" value="ALDEHYDE DEHYDROGENASE-RELATED"/>
    <property type="match status" value="1"/>
</dbReference>
<dbReference type="Proteomes" id="UP000054870">
    <property type="component" value="Unassembled WGS sequence"/>
</dbReference>
<evidence type="ECO:0000313" key="5">
    <source>
        <dbReference type="Proteomes" id="UP000054870"/>
    </source>
</evidence>
<feature type="domain" description="Aldehyde dehydrogenase" evidence="3">
    <location>
        <begin position="13"/>
        <end position="467"/>
    </location>
</feature>
<organism evidence="4 5">
    <name type="scientific">Caballeronia catudaia</name>
    <dbReference type="NCBI Taxonomy" id="1777136"/>
    <lineage>
        <taxon>Bacteria</taxon>
        <taxon>Pseudomonadati</taxon>
        <taxon>Pseudomonadota</taxon>
        <taxon>Betaproteobacteria</taxon>
        <taxon>Burkholderiales</taxon>
        <taxon>Burkholderiaceae</taxon>
        <taxon>Caballeronia</taxon>
    </lineage>
</organism>
<dbReference type="SUPFAM" id="SSF53720">
    <property type="entry name" value="ALDH-like"/>
    <property type="match status" value="1"/>
</dbReference>
<dbReference type="InterPro" id="IPR016162">
    <property type="entry name" value="Ald_DH_N"/>
</dbReference>
<accession>A0A158D851</accession>
<dbReference type="EMBL" id="FCOF02000053">
    <property type="protein sequence ID" value="SAK90396.1"/>
    <property type="molecule type" value="Genomic_DNA"/>
</dbReference>
<dbReference type="InterPro" id="IPR016163">
    <property type="entry name" value="Ald_DH_C"/>
</dbReference>